<reference evidence="3 4" key="1">
    <citation type="submission" date="2019-04" db="EMBL/GenBank/DDBJ databases">
        <title>Rhodococcus oryzae sp. nov., a novel actinomycete isolated from rhizosphere soil of rice (Oryza sativa L.).</title>
        <authorList>
            <person name="Li C."/>
        </authorList>
    </citation>
    <scope>NUCLEOTIDE SEQUENCE [LARGE SCALE GENOMIC DNA]</scope>
    <source>
        <strain evidence="3 4">NEAU-CX67</strain>
    </source>
</reference>
<sequence length="345" mass="36782">MPSRHPFRPLARACTTLLVLVGAVAIAAPHASAAPPQESETTWLCRPGQTDDPCGGRSGAPIDCFYVYPTASLQQSVNANLDASPELRTVARMQAEPFGEKCNVWAPVYRQVTLRALFTGTAQERSAALDLAYDDVERAWADYLAHHNNGRGVVLIGHSQGTRMLRTLIHSRIDGKPVQSQLVSALLLGGDVLVRKGATLGGDFDSVPACTDPAQTGCVIAYSTFSRTPPPDTRYGLSPRNAGTSGTRADLPFGPEYEVLCTNPASLHDNADAPIRGALAGREVEAFRARCTGGDGPHVLMVEGRGAALLPALPTENWGLHLLDVNLAQRDLVELVGAQSAVYLR</sequence>
<gene>
    <name evidence="3" type="ORF">FCG67_07110</name>
</gene>
<keyword evidence="4" id="KW-1185">Reference proteome</keyword>
<evidence type="ECO:0000313" key="4">
    <source>
        <dbReference type="Proteomes" id="UP000305109"/>
    </source>
</evidence>
<dbReference type="EMBL" id="SUMD01000003">
    <property type="protein sequence ID" value="TJZ79399.1"/>
    <property type="molecule type" value="Genomic_DNA"/>
</dbReference>
<feature type="signal peptide" evidence="2">
    <location>
        <begin position="1"/>
        <end position="33"/>
    </location>
</feature>
<keyword evidence="2" id="KW-0732">Signal</keyword>
<comment type="caution">
    <text evidence="3">The sequence shown here is derived from an EMBL/GenBank/DDBJ whole genome shotgun (WGS) entry which is preliminary data.</text>
</comment>
<dbReference type="InterPro" id="IPR029058">
    <property type="entry name" value="AB_hydrolase_fold"/>
</dbReference>
<organism evidence="3 4">
    <name type="scientific">Rhodococcus oryzae</name>
    <dbReference type="NCBI Taxonomy" id="2571143"/>
    <lineage>
        <taxon>Bacteria</taxon>
        <taxon>Bacillati</taxon>
        <taxon>Actinomycetota</taxon>
        <taxon>Actinomycetes</taxon>
        <taxon>Mycobacteriales</taxon>
        <taxon>Nocardiaceae</taxon>
        <taxon>Rhodococcus</taxon>
    </lineage>
</organism>
<feature type="region of interest" description="Disordered" evidence="1">
    <location>
        <begin position="230"/>
        <end position="249"/>
    </location>
</feature>
<dbReference type="InterPro" id="IPR021440">
    <property type="entry name" value="DUF3089"/>
</dbReference>
<evidence type="ECO:0000256" key="1">
    <source>
        <dbReference type="SAM" id="MobiDB-lite"/>
    </source>
</evidence>
<feature type="chain" id="PRO_5045306080" evidence="2">
    <location>
        <begin position="34"/>
        <end position="345"/>
    </location>
</feature>
<dbReference type="SUPFAM" id="SSF53474">
    <property type="entry name" value="alpha/beta-Hydrolases"/>
    <property type="match status" value="1"/>
</dbReference>
<dbReference type="Pfam" id="PF11288">
    <property type="entry name" value="DUF3089"/>
    <property type="match status" value="1"/>
</dbReference>
<evidence type="ECO:0000256" key="2">
    <source>
        <dbReference type="SAM" id="SignalP"/>
    </source>
</evidence>
<evidence type="ECO:0000313" key="3">
    <source>
        <dbReference type="EMBL" id="TJZ79399.1"/>
    </source>
</evidence>
<proteinExistence type="predicted"/>
<name>A0ABY2RM81_9NOCA</name>
<dbReference type="Proteomes" id="UP000305109">
    <property type="component" value="Unassembled WGS sequence"/>
</dbReference>
<protein>
    <submittedName>
        <fullName evidence="3">DUF3089 domain-containing protein</fullName>
    </submittedName>
</protein>
<dbReference type="RefSeq" id="WP_136908470.1">
    <property type="nucleotide sequence ID" value="NZ_SUMD01000003.1"/>
</dbReference>
<accession>A0ABY2RM81</accession>